<dbReference type="Proteomes" id="UP000247476">
    <property type="component" value="Unassembled WGS sequence"/>
</dbReference>
<evidence type="ECO:0000256" key="4">
    <source>
        <dbReference type="ARBA" id="ARBA00022989"/>
    </source>
</evidence>
<keyword evidence="3 6" id="KW-0812">Transmembrane</keyword>
<name>A0A2V5K2S0_9BACL</name>
<dbReference type="GO" id="GO:0005886">
    <property type="term" value="C:plasma membrane"/>
    <property type="evidence" value="ECO:0007669"/>
    <property type="project" value="UniProtKB-ARBA"/>
</dbReference>
<dbReference type="Pfam" id="PF02361">
    <property type="entry name" value="CbiQ"/>
    <property type="match status" value="1"/>
</dbReference>
<feature type="transmembrane region" description="Helical" evidence="6">
    <location>
        <begin position="224"/>
        <end position="251"/>
    </location>
</feature>
<dbReference type="CDD" id="cd16914">
    <property type="entry name" value="EcfT"/>
    <property type="match status" value="1"/>
</dbReference>
<comment type="caution">
    <text evidence="7">The sequence shown here is derived from an EMBL/GenBank/DDBJ whole genome shotgun (WGS) entry which is preliminary data.</text>
</comment>
<dbReference type="OrthoDB" id="92887at2"/>
<dbReference type="RefSeq" id="WP_110842144.1">
    <property type="nucleotide sequence ID" value="NZ_QJVJ01000010.1"/>
</dbReference>
<feature type="transmembrane region" description="Helical" evidence="6">
    <location>
        <begin position="62"/>
        <end position="83"/>
    </location>
</feature>
<dbReference type="InterPro" id="IPR051611">
    <property type="entry name" value="ECF_transporter_component"/>
</dbReference>
<feature type="transmembrane region" description="Helical" evidence="6">
    <location>
        <begin position="103"/>
        <end position="126"/>
    </location>
</feature>
<dbReference type="PANTHER" id="PTHR34857:SF2">
    <property type="entry name" value="SLL0384 PROTEIN"/>
    <property type="match status" value="1"/>
</dbReference>
<reference evidence="7 8" key="1">
    <citation type="submission" date="2018-05" db="EMBL/GenBank/DDBJ databases">
        <title>Paenibacillus flagellatus sp. nov., isolated from selenium mineral soil.</title>
        <authorList>
            <person name="Dai X."/>
        </authorList>
    </citation>
    <scope>NUCLEOTIDE SEQUENCE [LARGE SCALE GENOMIC DNA]</scope>
    <source>
        <strain evidence="7 8">DXL2</strain>
    </source>
</reference>
<dbReference type="PANTHER" id="PTHR34857">
    <property type="entry name" value="SLL0384 PROTEIN"/>
    <property type="match status" value="1"/>
</dbReference>
<evidence type="ECO:0000313" key="7">
    <source>
        <dbReference type="EMBL" id="PYI52074.1"/>
    </source>
</evidence>
<evidence type="ECO:0000256" key="6">
    <source>
        <dbReference type="SAM" id="Phobius"/>
    </source>
</evidence>
<accession>A0A2V5K2S0</accession>
<keyword evidence="2" id="KW-1003">Cell membrane</keyword>
<evidence type="ECO:0000313" key="8">
    <source>
        <dbReference type="Proteomes" id="UP000247476"/>
    </source>
</evidence>
<evidence type="ECO:0000256" key="2">
    <source>
        <dbReference type="ARBA" id="ARBA00022475"/>
    </source>
</evidence>
<dbReference type="EMBL" id="QJVJ01000010">
    <property type="protein sequence ID" value="PYI52074.1"/>
    <property type="molecule type" value="Genomic_DNA"/>
</dbReference>
<protein>
    <submittedName>
        <fullName evidence="7">Energy-coupling factor transporter transmembrane protein EcfT</fullName>
    </submittedName>
</protein>
<comment type="subcellular location">
    <subcellularLocation>
        <location evidence="1">Membrane</location>
        <topology evidence="1">Multi-pass membrane protein</topology>
    </subcellularLocation>
</comment>
<keyword evidence="5 6" id="KW-0472">Membrane</keyword>
<organism evidence="7 8">
    <name type="scientific">Paenibacillus flagellatus</name>
    <dbReference type="NCBI Taxonomy" id="2211139"/>
    <lineage>
        <taxon>Bacteria</taxon>
        <taxon>Bacillati</taxon>
        <taxon>Bacillota</taxon>
        <taxon>Bacilli</taxon>
        <taxon>Bacillales</taxon>
        <taxon>Paenibacillaceae</taxon>
        <taxon>Paenibacillus</taxon>
    </lineage>
</organism>
<keyword evidence="4 6" id="KW-1133">Transmembrane helix</keyword>
<dbReference type="InterPro" id="IPR003339">
    <property type="entry name" value="ABC/ECF_trnsptr_transmembrane"/>
</dbReference>
<gene>
    <name evidence="7" type="ORF">DLM86_21555</name>
</gene>
<evidence type="ECO:0000256" key="5">
    <source>
        <dbReference type="ARBA" id="ARBA00023136"/>
    </source>
</evidence>
<evidence type="ECO:0000256" key="3">
    <source>
        <dbReference type="ARBA" id="ARBA00022692"/>
    </source>
</evidence>
<sequence length="264" mass="29404">MPITFAYRETWLHRVNPTLKLALCLAWFVLVLFTHNPSVMANMTAVSLLALAAWSGHPAKRLALYVLPAVILFVSSSTSMIFYGKGETTWWEWGLIHVTKESFYRGVQVGLKSLCFAFVGLAFALTTRPVLLFYSLMQQCKVPPKYAYGFMAAMRLLPMMADEVQTLRHALAVRGVGRERGPKGWYRKAKAYAVPMLAQSIRRAQRIAVAMEAKRFAGSGRRTYYYEVGFGPADAAFAAGALAAIALAYLAGVQWPYVDVTDVR</sequence>
<dbReference type="AlphaFoldDB" id="A0A2V5K2S0"/>
<keyword evidence="8" id="KW-1185">Reference proteome</keyword>
<proteinExistence type="predicted"/>
<evidence type="ECO:0000256" key="1">
    <source>
        <dbReference type="ARBA" id="ARBA00004141"/>
    </source>
</evidence>